<dbReference type="Proteomes" id="UP000318093">
    <property type="component" value="Unassembled WGS sequence"/>
</dbReference>
<gene>
    <name evidence="2" type="ORF">E6H03_02650</name>
</gene>
<accession>A0A537JLT4</accession>
<evidence type="ECO:0000256" key="1">
    <source>
        <dbReference type="ARBA" id="ARBA00022649"/>
    </source>
</evidence>
<organism evidence="2 3">
    <name type="scientific">Candidatus Segetimicrobium genomatis</name>
    <dbReference type="NCBI Taxonomy" id="2569760"/>
    <lineage>
        <taxon>Bacteria</taxon>
        <taxon>Bacillati</taxon>
        <taxon>Candidatus Sysuimicrobiota</taxon>
        <taxon>Candidatus Sysuimicrobiia</taxon>
        <taxon>Candidatus Sysuimicrobiales</taxon>
        <taxon>Candidatus Segetimicrobiaceae</taxon>
        <taxon>Candidatus Segetimicrobium</taxon>
    </lineage>
</organism>
<evidence type="ECO:0008006" key="4">
    <source>
        <dbReference type="Google" id="ProtNLM"/>
    </source>
</evidence>
<dbReference type="SUPFAM" id="SSF143011">
    <property type="entry name" value="RelE-like"/>
    <property type="match status" value="1"/>
</dbReference>
<evidence type="ECO:0000313" key="3">
    <source>
        <dbReference type="Proteomes" id="UP000318093"/>
    </source>
</evidence>
<evidence type="ECO:0000313" key="2">
    <source>
        <dbReference type="EMBL" id="TMI84086.1"/>
    </source>
</evidence>
<dbReference type="AlphaFoldDB" id="A0A537JLT4"/>
<dbReference type="Gene3D" id="3.30.2310.20">
    <property type="entry name" value="RelE-like"/>
    <property type="match status" value="1"/>
</dbReference>
<dbReference type="InterPro" id="IPR035093">
    <property type="entry name" value="RelE/ParE_toxin_dom_sf"/>
</dbReference>
<proteinExistence type="predicted"/>
<keyword evidence="1" id="KW-1277">Toxin-antitoxin system</keyword>
<name>A0A537JLT4_9BACT</name>
<sequence>MRRQGDYRVIYLVSDERHEVVVFKIGHRREVYR</sequence>
<dbReference type="Pfam" id="PF05016">
    <property type="entry name" value="ParE_toxin"/>
    <property type="match status" value="1"/>
</dbReference>
<protein>
    <recommendedName>
        <fullName evidence="4">Type II toxin-antitoxin system RelE/ParE family toxin</fullName>
    </recommendedName>
</protein>
<reference evidence="2 3" key="1">
    <citation type="journal article" date="2019" name="Nat. Microbiol.">
        <title>Mediterranean grassland soil C-N compound turnover is dependent on rainfall and depth, and is mediated by genomically divergent microorganisms.</title>
        <authorList>
            <person name="Diamond S."/>
            <person name="Andeer P.F."/>
            <person name="Li Z."/>
            <person name="Crits-Christoph A."/>
            <person name="Burstein D."/>
            <person name="Anantharaman K."/>
            <person name="Lane K.R."/>
            <person name="Thomas B.C."/>
            <person name="Pan C."/>
            <person name="Northen T.R."/>
            <person name="Banfield J.F."/>
        </authorList>
    </citation>
    <scope>NUCLEOTIDE SEQUENCE [LARGE SCALE GENOMIC DNA]</scope>
    <source>
        <strain evidence="2">NP_6</strain>
    </source>
</reference>
<comment type="caution">
    <text evidence="2">The sequence shown here is derived from an EMBL/GenBank/DDBJ whole genome shotgun (WGS) entry which is preliminary data.</text>
</comment>
<dbReference type="InterPro" id="IPR007712">
    <property type="entry name" value="RelE/ParE_toxin"/>
</dbReference>
<dbReference type="EMBL" id="VBAN01000079">
    <property type="protein sequence ID" value="TMI84086.1"/>
    <property type="molecule type" value="Genomic_DNA"/>
</dbReference>